<name>A0A7W4V242_9MICO</name>
<dbReference type="RefSeq" id="WP_165139738.1">
    <property type="nucleotide sequence ID" value="NZ_CP049255.1"/>
</dbReference>
<comment type="caution">
    <text evidence="1">The sequence shown here is derived from an EMBL/GenBank/DDBJ whole genome shotgun (WGS) entry which is preliminary data.</text>
</comment>
<dbReference type="EMBL" id="JACHWQ010000002">
    <property type="protein sequence ID" value="MBB2975466.1"/>
    <property type="molecule type" value="Genomic_DNA"/>
</dbReference>
<gene>
    <name evidence="1" type="ORF">FHX49_001032</name>
</gene>
<organism evidence="1 2">
    <name type="scientific">Microbacterium endophyticum</name>
    <dbReference type="NCBI Taxonomy" id="1526412"/>
    <lineage>
        <taxon>Bacteria</taxon>
        <taxon>Bacillati</taxon>
        <taxon>Actinomycetota</taxon>
        <taxon>Actinomycetes</taxon>
        <taxon>Micrococcales</taxon>
        <taxon>Microbacteriaceae</taxon>
        <taxon>Microbacterium</taxon>
    </lineage>
</organism>
<dbReference type="Pfam" id="PF13196">
    <property type="entry name" value="DUF4012"/>
    <property type="match status" value="1"/>
</dbReference>
<dbReference type="InterPro" id="IPR025101">
    <property type="entry name" value="DUF4012"/>
</dbReference>
<dbReference type="Proteomes" id="UP000529310">
    <property type="component" value="Unassembled WGS sequence"/>
</dbReference>
<evidence type="ECO:0008006" key="3">
    <source>
        <dbReference type="Google" id="ProtNLM"/>
    </source>
</evidence>
<sequence length="592" mass="61130">MTSAPTMKSRAGQVAAWALVIILAVCLAVFAWIGVRAYLAYGHLTAAQETAREVAADLSDPAIATSAVPQIADDTAAARALTSDPVWRLVETFPWIGPQLNAVSTVAAAVDQVASEALSPLVEVGTSFSLDTLRPVDGAFDTAPLEAVADAAGTSATDVGEAAASVHAIDESALLPPLQSAVSEVGDLLDETHTAVDAVAKAAVLMPAMLGSDSPRDYLVIFQNNAEWRSLGGIVGATAVIHTDGGAISLGAQASSGDFSRYDGGVIPLSDDLLAIYEDKPARYIQNVTQVPDFTLSGELAQAMWLQETGQTVDGVISIDPVTLSYVLEATGPVTLPTGDVLSSDNAVSLLLNEVYQRYEVPAEQDAFFAAATAAVFEKLASGQADPAALISALSRAGSESRLLIWNANAADQSVLDGTTLQGDLPATDDTQTTFGVYANDGTGSKMDYYMQLDSAVGWCTDGGDSSDAALTVRLRDNAPEDAANLPSYITGGGGFGVTPGVTRTVIYLYLPEGAEVVSAGTTGTVTTPGFGGGEHEGRRVLTWSSDLTPGEESTAVVRVRTPHTPSLNVQSTPTINIAATDDLAVSCEISG</sequence>
<keyword evidence="2" id="KW-1185">Reference proteome</keyword>
<evidence type="ECO:0000313" key="1">
    <source>
        <dbReference type="EMBL" id="MBB2975466.1"/>
    </source>
</evidence>
<evidence type="ECO:0000313" key="2">
    <source>
        <dbReference type="Proteomes" id="UP000529310"/>
    </source>
</evidence>
<proteinExistence type="predicted"/>
<dbReference type="AlphaFoldDB" id="A0A7W4V242"/>
<accession>A0A7W4V242</accession>
<reference evidence="1 2" key="1">
    <citation type="submission" date="2020-08" db="EMBL/GenBank/DDBJ databases">
        <title>Sequencing the genomes of 1000 actinobacteria strains.</title>
        <authorList>
            <person name="Klenk H.-P."/>
        </authorList>
    </citation>
    <scope>NUCLEOTIDE SEQUENCE [LARGE SCALE GENOMIC DNA]</scope>
    <source>
        <strain evidence="1 2">DSM 27099</strain>
    </source>
</reference>
<protein>
    <recommendedName>
        <fullName evidence="3">Peptide synthetase</fullName>
    </recommendedName>
</protein>